<evidence type="ECO:0000256" key="1">
    <source>
        <dbReference type="ARBA" id="ARBA00004765"/>
    </source>
</evidence>
<comment type="pathway">
    <text evidence="1">Phospholipid metabolism; CDP-diacylglycerol biosynthesis; CDP-diacylglycerol from sn-glycerol 3-phosphate: step 1/3.</text>
</comment>
<protein>
    <recommendedName>
        <fullName evidence="4">glycerol-3-phosphate 1-O-acyltransferase</fullName>
        <ecNumber evidence="4">2.3.1.15</ecNumber>
    </recommendedName>
</protein>
<evidence type="ECO:0000313" key="14">
    <source>
        <dbReference type="Proteomes" id="UP000011750"/>
    </source>
</evidence>
<organism evidence="13 14">
    <name type="scientific">Brassica campestris</name>
    <name type="common">Field mustard</name>
    <dbReference type="NCBI Taxonomy" id="3711"/>
    <lineage>
        <taxon>Eukaryota</taxon>
        <taxon>Viridiplantae</taxon>
        <taxon>Streptophyta</taxon>
        <taxon>Embryophyta</taxon>
        <taxon>Tracheophyta</taxon>
        <taxon>Spermatophyta</taxon>
        <taxon>Magnoliopsida</taxon>
        <taxon>eudicotyledons</taxon>
        <taxon>Gunneridae</taxon>
        <taxon>Pentapetalae</taxon>
        <taxon>rosids</taxon>
        <taxon>malvids</taxon>
        <taxon>Brassicales</taxon>
        <taxon>Brassicaceae</taxon>
        <taxon>Brassiceae</taxon>
        <taxon>Brassica</taxon>
    </lineage>
</organism>
<dbReference type="STRING" id="51351.M4E397"/>
<feature type="signal peptide" evidence="11">
    <location>
        <begin position="1"/>
        <end position="17"/>
    </location>
</feature>
<dbReference type="InterPro" id="IPR038114">
    <property type="entry name" value="GPAT_N_sf"/>
</dbReference>
<dbReference type="InterPro" id="IPR016222">
    <property type="entry name" value="G3P_O-acylTrfase_chlp"/>
</dbReference>
<feature type="chain" id="PRO_5004051599" description="glycerol-3-phosphate 1-O-acyltransferase" evidence="11">
    <location>
        <begin position="18"/>
        <end position="182"/>
    </location>
</feature>
<dbReference type="GO" id="GO:0004366">
    <property type="term" value="F:glycerol-3-phosphate O-acyltransferase activity"/>
    <property type="evidence" value="ECO:0007669"/>
    <property type="project" value="UniProtKB-EC"/>
</dbReference>
<dbReference type="EC" id="2.3.1.15" evidence="4"/>
<dbReference type="PANTHER" id="PTHR35695:SF1">
    <property type="entry name" value="GLYCEROL-3-PHOSPHATE ACYLTRANSFERASE, CHLOROPLASTIC"/>
    <property type="match status" value="1"/>
</dbReference>
<evidence type="ECO:0000256" key="2">
    <source>
        <dbReference type="ARBA" id="ARBA00005189"/>
    </source>
</evidence>
<comment type="pathway">
    <text evidence="2">Lipid metabolism.</text>
</comment>
<dbReference type="Gene3D" id="3.40.1130.10">
    <property type="entry name" value="Glycerol-3-phosphate (1)-acyltransferase"/>
    <property type="match status" value="1"/>
</dbReference>
<dbReference type="UniPathway" id="UPA00557">
    <property type="reaction ID" value="UER00612"/>
</dbReference>
<keyword evidence="6" id="KW-0808">Transferase</keyword>
<evidence type="ECO:0000259" key="12">
    <source>
        <dbReference type="Pfam" id="PF14829"/>
    </source>
</evidence>
<name>M4E397_BRACM</name>
<evidence type="ECO:0000313" key="13">
    <source>
        <dbReference type="EnsemblPlants" id="Bra023248.1-P"/>
    </source>
</evidence>
<dbReference type="Gene3D" id="1.10.1200.50">
    <property type="entry name" value="Glycerol-3-phosphate acyltransferase, alpha helical bundle, N-terminal"/>
    <property type="match status" value="1"/>
</dbReference>
<dbReference type="Proteomes" id="UP000011750">
    <property type="component" value="Chromosome A09"/>
</dbReference>
<reference evidence="13 14" key="1">
    <citation type="journal article" date="2011" name="Nat. Genet.">
        <title>The genome of the mesopolyploid crop species Brassica rapa.</title>
        <authorList>
            <consortium name="Brassica rapa Genome Sequencing Project Consortium"/>
            <person name="Wang X."/>
            <person name="Wang H."/>
            <person name="Wang J."/>
            <person name="Sun R."/>
            <person name="Wu J."/>
            <person name="Liu S."/>
            <person name="Bai Y."/>
            <person name="Mun J.H."/>
            <person name="Bancroft I."/>
            <person name="Cheng F."/>
            <person name="Huang S."/>
            <person name="Li X."/>
            <person name="Hua W."/>
            <person name="Wang J."/>
            <person name="Wang X."/>
            <person name="Freeling M."/>
            <person name="Pires J.C."/>
            <person name="Paterson A.H."/>
            <person name="Chalhoub B."/>
            <person name="Wang B."/>
            <person name="Hayward A."/>
            <person name="Sharpe A.G."/>
            <person name="Park B.S."/>
            <person name="Weisshaar B."/>
            <person name="Liu B."/>
            <person name="Li B."/>
            <person name="Liu B."/>
            <person name="Tong C."/>
            <person name="Song C."/>
            <person name="Duran C."/>
            <person name="Peng C."/>
            <person name="Geng C."/>
            <person name="Koh C."/>
            <person name="Lin C."/>
            <person name="Edwards D."/>
            <person name="Mu D."/>
            <person name="Shen D."/>
            <person name="Soumpourou E."/>
            <person name="Li F."/>
            <person name="Fraser F."/>
            <person name="Conant G."/>
            <person name="Lassalle G."/>
            <person name="King G.J."/>
            <person name="Bonnema G."/>
            <person name="Tang H."/>
            <person name="Wang H."/>
            <person name="Belcram H."/>
            <person name="Zhou H."/>
            <person name="Hirakawa H."/>
            <person name="Abe H."/>
            <person name="Guo H."/>
            <person name="Wang H."/>
            <person name="Jin H."/>
            <person name="Parkin I.A."/>
            <person name="Batley J."/>
            <person name="Kim J.S."/>
            <person name="Just J."/>
            <person name="Li J."/>
            <person name="Xu J."/>
            <person name="Deng J."/>
            <person name="Kim J.A."/>
            <person name="Li J."/>
            <person name="Yu J."/>
            <person name="Meng J."/>
            <person name="Wang J."/>
            <person name="Min J."/>
            <person name="Poulain J."/>
            <person name="Wang J."/>
            <person name="Hatakeyama K."/>
            <person name="Wu K."/>
            <person name="Wang L."/>
            <person name="Fang L."/>
            <person name="Trick M."/>
            <person name="Links M.G."/>
            <person name="Zhao M."/>
            <person name="Jin M."/>
            <person name="Ramchiary N."/>
            <person name="Drou N."/>
            <person name="Berkman P.J."/>
            <person name="Cai Q."/>
            <person name="Huang Q."/>
            <person name="Li R."/>
            <person name="Tabata S."/>
            <person name="Cheng S."/>
            <person name="Zhang S."/>
            <person name="Zhang S."/>
            <person name="Huang S."/>
            <person name="Sato S."/>
            <person name="Sun S."/>
            <person name="Kwon S.J."/>
            <person name="Choi S.R."/>
            <person name="Lee T.H."/>
            <person name="Fan W."/>
            <person name="Zhao X."/>
            <person name="Tan X."/>
            <person name="Xu X."/>
            <person name="Wang Y."/>
            <person name="Qiu Y."/>
            <person name="Yin Y."/>
            <person name="Li Y."/>
            <person name="Du Y."/>
            <person name="Liao Y."/>
            <person name="Lim Y."/>
            <person name="Narusaka Y."/>
            <person name="Wang Y."/>
            <person name="Wang Z."/>
            <person name="Li Z."/>
            <person name="Wang Z."/>
            <person name="Xiong Z."/>
            <person name="Zhang Z."/>
        </authorList>
    </citation>
    <scope>NUCLEOTIDE SEQUENCE [LARGE SCALE GENOMIC DNA]</scope>
    <source>
        <strain evidence="13 14">cv. Chiifu-401-42</strain>
    </source>
</reference>
<evidence type="ECO:0000256" key="8">
    <source>
        <dbReference type="ARBA" id="ARBA00023209"/>
    </source>
</evidence>
<accession>M4E397</accession>
<dbReference type="Pfam" id="PF14829">
    <property type="entry name" value="GPAT_N"/>
    <property type="match status" value="1"/>
</dbReference>
<evidence type="ECO:0000256" key="11">
    <source>
        <dbReference type="SAM" id="SignalP"/>
    </source>
</evidence>
<dbReference type="OMA" id="PNAHEII"/>
<keyword evidence="7" id="KW-0443">Lipid metabolism</keyword>
<evidence type="ECO:0000256" key="5">
    <source>
        <dbReference type="ARBA" id="ARBA00022516"/>
    </source>
</evidence>
<reference evidence="13" key="3">
    <citation type="submission" date="2023-03" db="UniProtKB">
        <authorList>
            <consortium name="EnsemblPlants"/>
        </authorList>
    </citation>
    <scope>IDENTIFICATION</scope>
    <source>
        <strain evidence="13">cv. Chiifu-401-42</strain>
    </source>
</reference>
<feature type="domain" description="Glycerol-3-phosphate O-acyltransferase alpha-helical bundle N-terminal" evidence="12">
    <location>
        <begin position="77"/>
        <end position="152"/>
    </location>
</feature>
<evidence type="ECO:0000256" key="9">
    <source>
        <dbReference type="ARBA" id="ARBA00023264"/>
    </source>
</evidence>
<reference evidence="13 14" key="2">
    <citation type="journal article" date="2018" name="Hortic Res">
        <title>Improved Brassica rapa reference genome by single-molecule sequencing and chromosome conformation capture technologies.</title>
        <authorList>
            <person name="Zhang L."/>
            <person name="Cai X."/>
            <person name="Wu J."/>
            <person name="Liu M."/>
            <person name="Grob S."/>
            <person name="Cheng F."/>
            <person name="Liang J."/>
            <person name="Cai C."/>
            <person name="Liu Z."/>
            <person name="Liu B."/>
            <person name="Wang F."/>
            <person name="Li S."/>
            <person name="Liu F."/>
            <person name="Li X."/>
            <person name="Cheng L."/>
            <person name="Yang W."/>
            <person name="Li M.H."/>
            <person name="Grossniklaus U."/>
            <person name="Zheng H."/>
            <person name="Wang X."/>
        </authorList>
    </citation>
    <scope>NUCLEOTIDE SEQUENCE [LARGE SCALE GENOMIC DNA]</scope>
    <source>
        <strain evidence="13 14">cv. Chiifu-401-42</strain>
    </source>
</reference>
<dbReference type="InterPro" id="IPR023083">
    <property type="entry name" value="G3P_O-acylTrfase_N"/>
</dbReference>
<evidence type="ECO:0000256" key="4">
    <source>
        <dbReference type="ARBA" id="ARBA00013113"/>
    </source>
</evidence>
<dbReference type="GO" id="GO:0016024">
    <property type="term" value="P:CDP-diacylglycerol biosynthetic process"/>
    <property type="evidence" value="ECO:0007669"/>
    <property type="project" value="UniProtKB-UniPathway"/>
</dbReference>
<dbReference type="SUPFAM" id="SSF69593">
    <property type="entry name" value="Glycerol-3-phosphate (1)-acyltransferase"/>
    <property type="match status" value="1"/>
</dbReference>
<keyword evidence="8" id="KW-0594">Phospholipid biosynthesis</keyword>
<comment type="similarity">
    <text evidence="3">Belongs to the GPAT/DAPAT family.</text>
</comment>
<evidence type="ECO:0000256" key="10">
    <source>
        <dbReference type="ARBA" id="ARBA00023315"/>
    </source>
</evidence>
<evidence type="ECO:0000256" key="6">
    <source>
        <dbReference type="ARBA" id="ARBA00022679"/>
    </source>
</evidence>
<dbReference type="InParanoid" id="M4E397"/>
<proteinExistence type="inferred from homology"/>
<keyword evidence="10" id="KW-0012">Acyltransferase</keyword>
<dbReference type="EnsemblPlants" id="Bra023248.1">
    <property type="protein sequence ID" value="Bra023248.1-P"/>
    <property type="gene ID" value="Bra023248"/>
</dbReference>
<keyword evidence="5" id="KW-0444">Lipid biosynthesis</keyword>
<dbReference type="Gramene" id="Bra023248.1">
    <property type="protein sequence ID" value="Bra023248.1-P"/>
    <property type="gene ID" value="Bra023248"/>
</dbReference>
<dbReference type="HOGENOM" id="CLU_1484036_0_0_1"/>
<keyword evidence="14" id="KW-1185">Reference proteome</keyword>
<dbReference type="eggNOG" id="ENOG502QRHE">
    <property type="taxonomic scope" value="Eukaryota"/>
</dbReference>
<dbReference type="AlphaFoldDB" id="M4E397"/>
<dbReference type="PANTHER" id="PTHR35695">
    <property type="entry name" value="GLYCEROL-3-PHOSPHATE ACYLTRANSFERASE, CHLOROPLASTIC"/>
    <property type="match status" value="1"/>
</dbReference>
<keyword evidence="11" id="KW-0732">Signal</keyword>
<evidence type="ECO:0000256" key="7">
    <source>
        <dbReference type="ARBA" id="ARBA00023098"/>
    </source>
</evidence>
<keyword evidence="9" id="KW-1208">Phospholipid metabolism</keyword>
<evidence type="ECO:0000256" key="3">
    <source>
        <dbReference type="ARBA" id="ARBA00007937"/>
    </source>
</evidence>
<sequence length="182" mass="20144">MTLMPLTFASSVAVAAAATVTSSPRFLLVSLHGFKKLPLRCALSVRAMSELVQDKESVVAATTSSFSNTTPSELNHSRTFLDARTEEDLISGLRKEIEAGRLPPNVASGMEELFCNYKNAVLSSGAPRAAHTVLSNMSVAFDRMLLGVEHPFTFNPYHKAIREPFDYYQFVHTYIRPLIDFK</sequence>